<dbReference type="AlphaFoldDB" id="J3MBX0"/>
<reference evidence="1" key="2">
    <citation type="submission" date="2013-04" db="UniProtKB">
        <authorList>
            <consortium name="EnsemblPlants"/>
        </authorList>
    </citation>
    <scope>IDENTIFICATION</scope>
</reference>
<sequence>MSCIVGQREWFISKKKRKFSRSLEVISCQEGSLTVAAGRMRSCVLGKMTPICTVFPHVHAPSQPSNMPQD</sequence>
<accession>J3MBX0</accession>
<organism evidence="1">
    <name type="scientific">Oryza brachyantha</name>
    <name type="common">malo sina</name>
    <dbReference type="NCBI Taxonomy" id="4533"/>
    <lineage>
        <taxon>Eukaryota</taxon>
        <taxon>Viridiplantae</taxon>
        <taxon>Streptophyta</taxon>
        <taxon>Embryophyta</taxon>
        <taxon>Tracheophyta</taxon>
        <taxon>Spermatophyta</taxon>
        <taxon>Magnoliopsida</taxon>
        <taxon>Liliopsida</taxon>
        <taxon>Poales</taxon>
        <taxon>Poaceae</taxon>
        <taxon>BOP clade</taxon>
        <taxon>Oryzoideae</taxon>
        <taxon>Oryzeae</taxon>
        <taxon>Oryzinae</taxon>
        <taxon>Oryza</taxon>
    </lineage>
</organism>
<dbReference type="EnsemblPlants" id="OB06G15140.1">
    <property type="protein sequence ID" value="OB06G15140.1"/>
    <property type="gene ID" value="OB06G15140"/>
</dbReference>
<evidence type="ECO:0000313" key="1">
    <source>
        <dbReference type="EnsemblPlants" id="OB06G15140.1"/>
    </source>
</evidence>
<protein>
    <submittedName>
        <fullName evidence="1">Uncharacterized protein</fullName>
    </submittedName>
</protein>
<dbReference type="Proteomes" id="UP000006038">
    <property type="component" value="Chromosome 6"/>
</dbReference>
<name>J3MBX0_ORYBR</name>
<keyword evidence="2" id="KW-1185">Reference proteome</keyword>
<reference evidence="1" key="1">
    <citation type="journal article" date="2013" name="Nat. Commun.">
        <title>Whole-genome sequencing of Oryza brachyantha reveals mechanisms underlying Oryza genome evolution.</title>
        <authorList>
            <person name="Chen J."/>
            <person name="Huang Q."/>
            <person name="Gao D."/>
            <person name="Wang J."/>
            <person name="Lang Y."/>
            <person name="Liu T."/>
            <person name="Li B."/>
            <person name="Bai Z."/>
            <person name="Luis Goicoechea J."/>
            <person name="Liang C."/>
            <person name="Chen C."/>
            <person name="Zhang W."/>
            <person name="Sun S."/>
            <person name="Liao Y."/>
            <person name="Zhang X."/>
            <person name="Yang L."/>
            <person name="Song C."/>
            <person name="Wang M."/>
            <person name="Shi J."/>
            <person name="Liu G."/>
            <person name="Liu J."/>
            <person name="Zhou H."/>
            <person name="Zhou W."/>
            <person name="Yu Q."/>
            <person name="An N."/>
            <person name="Chen Y."/>
            <person name="Cai Q."/>
            <person name="Wang B."/>
            <person name="Liu B."/>
            <person name="Min J."/>
            <person name="Huang Y."/>
            <person name="Wu H."/>
            <person name="Li Z."/>
            <person name="Zhang Y."/>
            <person name="Yin Y."/>
            <person name="Song W."/>
            <person name="Jiang J."/>
            <person name="Jackson S.A."/>
            <person name="Wing R.A."/>
            <person name="Wang J."/>
            <person name="Chen M."/>
        </authorList>
    </citation>
    <scope>NUCLEOTIDE SEQUENCE [LARGE SCALE GENOMIC DNA]</scope>
    <source>
        <strain evidence="1">cv. IRGC 101232</strain>
    </source>
</reference>
<proteinExistence type="predicted"/>
<dbReference type="HOGENOM" id="CLU_2761843_0_0_1"/>
<evidence type="ECO:0000313" key="2">
    <source>
        <dbReference type="Proteomes" id="UP000006038"/>
    </source>
</evidence>
<dbReference type="Gramene" id="OB06G15140.1">
    <property type="protein sequence ID" value="OB06G15140.1"/>
    <property type="gene ID" value="OB06G15140"/>
</dbReference>